<dbReference type="RefSeq" id="WP_222824679.1">
    <property type="nucleotide sequence ID" value="NZ_JAHWXP010000002.1"/>
</dbReference>
<dbReference type="InterPro" id="IPR016032">
    <property type="entry name" value="Sig_transdc_resp-reg_C-effctor"/>
</dbReference>
<evidence type="ECO:0000256" key="1">
    <source>
        <dbReference type="ARBA" id="ARBA00023015"/>
    </source>
</evidence>
<dbReference type="Gene3D" id="1.10.10.10">
    <property type="entry name" value="Winged helix-like DNA-binding domain superfamily/Winged helix DNA-binding domain"/>
    <property type="match status" value="1"/>
</dbReference>
<evidence type="ECO:0000313" key="5">
    <source>
        <dbReference type="EMBL" id="MBY8337108.1"/>
    </source>
</evidence>
<dbReference type="InterPro" id="IPR036388">
    <property type="entry name" value="WH-like_DNA-bd_sf"/>
</dbReference>
<dbReference type="PANTHER" id="PTHR44688">
    <property type="entry name" value="DNA-BINDING TRANSCRIPTIONAL ACTIVATOR DEVR_DOSR"/>
    <property type="match status" value="1"/>
</dbReference>
<proteinExistence type="predicted"/>
<dbReference type="InterPro" id="IPR000792">
    <property type="entry name" value="Tscrpt_reg_LuxR_C"/>
</dbReference>
<keyword evidence="3" id="KW-0804">Transcription</keyword>
<evidence type="ECO:0000256" key="3">
    <source>
        <dbReference type="ARBA" id="ARBA00023163"/>
    </source>
</evidence>
<dbReference type="InterPro" id="IPR011006">
    <property type="entry name" value="CheY-like_superfamily"/>
</dbReference>
<dbReference type="PANTHER" id="PTHR44688:SF16">
    <property type="entry name" value="DNA-BINDING TRANSCRIPTIONAL ACTIVATOR DEVR_DOSR"/>
    <property type="match status" value="1"/>
</dbReference>
<evidence type="ECO:0000313" key="6">
    <source>
        <dbReference type="Proteomes" id="UP000759298"/>
    </source>
</evidence>
<keyword evidence="6" id="KW-1185">Reference proteome</keyword>
<organism evidence="5 6">
    <name type="scientific">Alteriqipengyuania abyssalis</name>
    <dbReference type="NCBI Taxonomy" id="2860200"/>
    <lineage>
        <taxon>Bacteria</taxon>
        <taxon>Pseudomonadati</taxon>
        <taxon>Pseudomonadota</taxon>
        <taxon>Alphaproteobacteria</taxon>
        <taxon>Sphingomonadales</taxon>
        <taxon>Erythrobacteraceae</taxon>
        <taxon>Alteriqipengyuania</taxon>
    </lineage>
</organism>
<reference evidence="5 6" key="1">
    <citation type="submission" date="2021-07" db="EMBL/GenBank/DDBJ databases">
        <title>Alteriqipengyuania abyssalis NZ-12B nov, sp.nov isolated from deep sea sponge in pacific ocean.</title>
        <authorList>
            <person name="Tareen S."/>
            <person name="Wink J."/>
        </authorList>
    </citation>
    <scope>NUCLEOTIDE SEQUENCE [LARGE SCALE GENOMIC DNA]</scope>
    <source>
        <strain evidence="5 6">NZ-12B</strain>
    </source>
</reference>
<sequence>MDNVFVIDGNGERRAEIGHVLMEGGGHAEPFETIDEFIAFGSNEGTALVSDDDGAAIRLCEKMRDKPRLVPVVGYALSPDIGQVVAAMQAGAVSYLGWPFTRATLTEEMARIAPLVKRTLAEQRRRAHASALLAGLTAREREVLVSLTTLGTNKAIAKELEISPRTVEKYRAAILVRLGVENSAQAIRIAVEGGAFDAAQSVGSTRGSAARRAVGDVIG</sequence>
<keyword evidence="1" id="KW-0805">Transcription regulation</keyword>
<dbReference type="CDD" id="cd06170">
    <property type="entry name" value="LuxR_C_like"/>
    <property type="match status" value="1"/>
</dbReference>
<protein>
    <submittedName>
        <fullName evidence="5">LuxR C-terminal-related transcriptional regulator</fullName>
    </submittedName>
</protein>
<gene>
    <name evidence="5" type="ORF">KYN89_08600</name>
</gene>
<dbReference type="Pfam" id="PF00196">
    <property type="entry name" value="GerE"/>
    <property type="match status" value="1"/>
</dbReference>
<dbReference type="Gene3D" id="3.40.50.2300">
    <property type="match status" value="1"/>
</dbReference>
<dbReference type="SUPFAM" id="SSF46894">
    <property type="entry name" value="C-terminal effector domain of the bipartite response regulators"/>
    <property type="match status" value="1"/>
</dbReference>
<dbReference type="Proteomes" id="UP000759298">
    <property type="component" value="Unassembled WGS sequence"/>
</dbReference>
<dbReference type="SUPFAM" id="SSF52172">
    <property type="entry name" value="CheY-like"/>
    <property type="match status" value="1"/>
</dbReference>
<dbReference type="EMBL" id="JAHWXP010000002">
    <property type="protein sequence ID" value="MBY8337108.1"/>
    <property type="molecule type" value="Genomic_DNA"/>
</dbReference>
<keyword evidence="2" id="KW-0238">DNA-binding</keyword>
<accession>A0ABS7PDF1</accession>
<evidence type="ECO:0000259" key="4">
    <source>
        <dbReference type="PROSITE" id="PS50043"/>
    </source>
</evidence>
<dbReference type="PROSITE" id="PS50043">
    <property type="entry name" value="HTH_LUXR_2"/>
    <property type="match status" value="1"/>
</dbReference>
<comment type="caution">
    <text evidence="5">The sequence shown here is derived from an EMBL/GenBank/DDBJ whole genome shotgun (WGS) entry which is preliminary data.</text>
</comment>
<name>A0ABS7PDF1_9SPHN</name>
<dbReference type="SMART" id="SM00421">
    <property type="entry name" value="HTH_LUXR"/>
    <property type="match status" value="1"/>
</dbReference>
<feature type="domain" description="HTH luxR-type" evidence="4">
    <location>
        <begin position="129"/>
        <end position="194"/>
    </location>
</feature>
<evidence type="ECO:0000256" key="2">
    <source>
        <dbReference type="ARBA" id="ARBA00023125"/>
    </source>
</evidence>